<sequence>MATLRDANILFQQGNLVEARNKYIKIINKKGPLAHLAATNLELIDSRLQKEGIITELTLKDVYAEISKKINIKDYFIQYAKSPLVSIIVTAHNTEEYIESCILSLINQTYTKREIIIVDDASTDNTQAIAKRLEKTYKEVKYFRLNANLGTYYAKNFGINKSSGEYIFFQDSDDICHPYRIAILASELIKSKKQIVRGCYSRVNPENDQIIKVNGVTHKLGLITLGIRRKVFNEIGYFNCTTKASDEEFFRRAQKYLGNGQIIKNELNLYYNTFRDNSLFSDMVIMRSDGHIDQKPSISRSEYVKEFTDMHESLKKEDLKKIFSFPRIRDAIKVLADMSKLPNPRQPVIVNLCSIPKREESLKKTILSIHKQCDQINLYLDGYTSIPDWLEKYNFNITLSKDLPGLRDNGKFLPLDKVEKDSYYLTIDDDIIYPPDYVNSMIEWIEKFNRKCVIGVHGVILKNNPTGYFSDRRIVYKFTSELEEARAVNLLGTGTLAFHTSTIKDISLKDFNLPGMADLYFGIACKMREIPSIAIPRHENWLSEIESEAGETLYHEFKNNDDAQSKLITRNVPWGISGITSCIRNMKIDDPVTFNLISAATPKLKSLTR</sequence>
<accession>A0ABU8UXB1</accession>
<evidence type="ECO:0000313" key="2">
    <source>
        <dbReference type="EMBL" id="MEJ8673530.1"/>
    </source>
</evidence>
<dbReference type="InterPro" id="IPR001173">
    <property type="entry name" value="Glyco_trans_2-like"/>
</dbReference>
<evidence type="ECO:0000259" key="1">
    <source>
        <dbReference type="Pfam" id="PF00535"/>
    </source>
</evidence>
<dbReference type="RefSeq" id="WP_307909640.1">
    <property type="nucleotide sequence ID" value="NZ_JAVFJF020000002.1"/>
</dbReference>
<dbReference type="PANTHER" id="PTHR22916:SF3">
    <property type="entry name" value="UDP-GLCNAC:BETAGAL BETA-1,3-N-ACETYLGLUCOSAMINYLTRANSFERASE-LIKE PROTEIN 1"/>
    <property type="match status" value="1"/>
</dbReference>
<dbReference type="EC" id="2.4.-.-" evidence="2"/>
<dbReference type="EMBL" id="JAVFJF020000002">
    <property type="protein sequence ID" value="MEJ8673530.1"/>
    <property type="molecule type" value="Genomic_DNA"/>
</dbReference>
<dbReference type="CDD" id="cd00761">
    <property type="entry name" value="Glyco_tranf_GTA_type"/>
    <property type="match status" value="1"/>
</dbReference>
<keyword evidence="3" id="KW-1185">Reference proteome</keyword>
<evidence type="ECO:0000313" key="3">
    <source>
        <dbReference type="Proteomes" id="UP001224516"/>
    </source>
</evidence>
<dbReference type="Gene3D" id="3.90.550.10">
    <property type="entry name" value="Spore Coat Polysaccharide Biosynthesis Protein SpsA, Chain A"/>
    <property type="match status" value="2"/>
</dbReference>
<feature type="domain" description="Glycosyltransferase 2-like" evidence="1">
    <location>
        <begin position="86"/>
        <end position="234"/>
    </location>
</feature>
<dbReference type="Pfam" id="PF00535">
    <property type="entry name" value="Glycos_transf_2"/>
    <property type="match status" value="1"/>
</dbReference>
<protein>
    <submittedName>
        <fullName evidence="2">Glycosyltransferase family 2 protein</fullName>
        <ecNumber evidence="2">2.4.-.-</ecNumber>
    </submittedName>
</protein>
<dbReference type="Proteomes" id="UP001224516">
    <property type="component" value="Unassembled WGS sequence"/>
</dbReference>
<proteinExistence type="predicted"/>
<organism evidence="2 3">
    <name type="scientific">Chromobacterium amazonense</name>
    <dbReference type="NCBI Taxonomy" id="1382803"/>
    <lineage>
        <taxon>Bacteria</taxon>
        <taxon>Pseudomonadati</taxon>
        <taxon>Pseudomonadota</taxon>
        <taxon>Betaproteobacteria</taxon>
        <taxon>Neisseriales</taxon>
        <taxon>Chromobacteriaceae</taxon>
        <taxon>Chromobacterium</taxon>
    </lineage>
</organism>
<dbReference type="GO" id="GO:0016757">
    <property type="term" value="F:glycosyltransferase activity"/>
    <property type="evidence" value="ECO:0007669"/>
    <property type="project" value="UniProtKB-KW"/>
</dbReference>
<keyword evidence="2" id="KW-0328">Glycosyltransferase</keyword>
<comment type="caution">
    <text evidence="2">The sequence shown here is derived from an EMBL/GenBank/DDBJ whole genome shotgun (WGS) entry which is preliminary data.</text>
</comment>
<dbReference type="InterPro" id="IPR029044">
    <property type="entry name" value="Nucleotide-diphossugar_trans"/>
</dbReference>
<keyword evidence="2" id="KW-0808">Transferase</keyword>
<dbReference type="SUPFAM" id="SSF53448">
    <property type="entry name" value="Nucleotide-diphospho-sugar transferases"/>
    <property type="match status" value="2"/>
</dbReference>
<gene>
    <name evidence="2" type="ORF">QCL97_002230</name>
</gene>
<dbReference type="PANTHER" id="PTHR22916">
    <property type="entry name" value="GLYCOSYLTRANSFERASE"/>
    <property type="match status" value="1"/>
</dbReference>
<name>A0ABU8UXB1_9NEIS</name>
<reference evidence="2 3" key="1">
    <citation type="submission" date="2023-12" db="EMBL/GenBank/DDBJ databases">
        <title>Evaluation and characterization of a potential secondary metabolite violacein from indigenous Chromobacterium amazonense SAM215.</title>
        <authorList>
            <person name="Tarafdar M.R."/>
            <person name="Abedin S.M."/>
            <person name="Atiqua A."/>
            <person name="Saha A."/>
            <person name="Khan S.N."/>
        </authorList>
    </citation>
    <scope>NUCLEOTIDE SEQUENCE [LARGE SCALE GENOMIC DNA]</scope>
    <source>
        <strain evidence="2 3">SAM215</strain>
    </source>
</reference>